<dbReference type="InterPro" id="IPR016152">
    <property type="entry name" value="PTrfase/Anion_transptr"/>
</dbReference>
<dbReference type="Proteomes" id="UP000325286">
    <property type="component" value="Chromosome"/>
</dbReference>
<dbReference type="InterPro" id="IPR002178">
    <property type="entry name" value="PTS_EIIA_type-2_dom"/>
</dbReference>
<dbReference type="RefSeq" id="WP_068141767.1">
    <property type="nucleotide sequence ID" value="NZ_CP042914.1"/>
</dbReference>
<dbReference type="PROSITE" id="PS51094">
    <property type="entry name" value="PTS_EIIA_TYPE_2"/>
    <property type="match status" value="1"/>
</dbReference>
<evidence type="ECO:0000313" key="3">
    <source>
        <dbReference type="Proteomes" id="UP000325286"/>
    </source>
</evidence>
<dbReference type="OrthoDB" id="289331at2"/>
<dbReference type="Gene3D" id="3.40.930.10">
    <property type="entry name" value="Mannitol-specific EII, Chain A"/>
    <property type="match status" value="1"/>
</dbReference>
<protein>
    <submittedName>
        <fullName evidence="2">PTS system 2-O-a-mannosyl-D-glycerate specific transporter subunit IIABC</fullName>
    </submittedName>
</protein>
<dbReference type="KEGG" id="rul:UC8_46670"/>
<accession>A0A5B9QYY9</accession>
<dbReference type="InterPro" id="IPR051541">
    <property type="entry name" value="PTS_SugarTrans_NitroReg"/>
</dbReference>
<feature type="domain" description="PTS EIIA type-2" evidence="1">
    <location>
        <begin position="83"/>
        <end position="227"/>
    </location>
</feature>
<sequence>MEDFDVGHLAAFLRMTPDQVIKLAERGKLPGRRVQGEWRFSEAEIHHYMEDRIGDSDEEQLDQVEKMLDQTKTVQEPIGRIIDLCPVEAIAVPLNARTRGSVIRSMADLAATTGLLWDAPAMAEAVRQREDLHPTALDCGVALLHPRRPQTSILAQSLMAVGVCSAPIPFSDQGHLTDVFFLLCSYDDRSHLKILARLSRLLSVQDMLPQIRAAQSPADVRAALEDAEAIIEDDE</sequence>
<dbReference type="PANTHER" id="PTHR47738:SF1">
    <property type="entry name" value="NITROGEN REGULATORY PROTEIN"/>
    <property type="match status" value="1"/>
</dbReference>
<dbReference type="PANTHER" id="PTHR47738">
    <property type="entry name" value="PTS SYSTEM FRUCTOSE-LIKE EIIA COMPONENT-RELATED"/>
    <property type="match status" value="1"/>
</dbReference>
<dbReference type="SUPFAM" id="SSF55804">
    <property type="entry name" value="Phoshotransferase/anion transport protein"/>
    <property type="match status" value="1"/>
</dbReference>
<dbReference type="EMBL" id="CP042914">
    <property type="protein sequence ID" value="QEG42625.1"/>
    <property type="molecule type" value="Genomic_DNA"/>
</dbReference>
<proteinExistence type="predicted"/>
<keyword evidence="3" id="KW-1185">Reference proteome</keyword>
<name>A0A5B9QYY9_9BACT</name>
<organism evidence="2 3">
    <name type="scientific">Roseimaritima ulvae</name>
    <dbReference type="NCBI Taxonomy" id="980254"/>
    <lineage>
        <taxon>Bacteria</taxon>
        <taxon>Pseudomonadati</taxon>
        <taxon>Planctomycetota</taxon>
        <taxon>Planctomycetia</taxon>
        <taxon>Pirellulales</taxon>
        <taxon>Pirellulaceae</taxon>
        <taxon>Roseimaritima</taxon>
    </lineage>
</organism>
<gene>
    <name evidence="2" type="ORF">UC8_46670</name>
</gene>
<dbReference type="Pfam" id="PF12728">
    <property type="entry name" value="HTH_17"/>
    <property type="match status" value="1"/>
</dbReference>
<dbReference type="GO" id="GO:0030295">
    <property type="term" value="F:protein kinase activator activity"/>
    <property type="evidence" value="ECO:0007669"/>
    <property type="project" value="TreeGrafter"/>
</dbReference>
<reference evidence="2 3" key="1">
    <citation type="submission" date="2019-08" db="EMBL/GenBank/DDBJ databases">
        <title>Deep-cultivation of Planctomycetes and their phenomic and genomic characterization uncovers novel biology.</title>
        <authorList>
            <person name="Wiegand S."/>
            <person name="Jogler M."/>
            <person name="Boedeker C."/>
            <person name="Pinto D."/>
            <person name="Vollmers J."/>
            <person name="Rivas-Marin E."/>
            <person name="Kohn T."/>
            <person name="Peeters S.H."/>
            <person name="Heuer A."/>
            <person name="Rast P."/>
            <person name="Oberbeckmann S."/>
            <person name="Bunk B."/>
            <person name="Jeske O."/>
            <person name="Meyerdierks A."/>
            <person name="Storesund J.E."/>
            <person name="Kallscheuer N."/>
            <person name="Luecker S."/>
            <person name="Lage O.M."/>
            <person name="Pohl T."/>
            <person name="Merkel B.J."/>
            <person name="Hornburger P."/>
            <person name="Mueller R.-W."/>
            <person name="Bruemmer F."/>
            <person name="Labrenz M."/>
            <person name="Spormann A.M."/>
            <person name="Op den Camp H."/>
            <person name="Overmann J."/>
            <person name="Amann R."/>
            <person name="Jetten M.S.M."/>
            <person name="Mascher T."/>
            <person name="Medema M.H."/>
            <person name="Devos D.P."/>
            <person name="Kaster A.-K."/>
            <person name="Ovreas L."/>
            <person name="Rohde M."/>
            <person name="Galperin M.Y."/>
            <person name="Jogler C."/>
        </authorList>
    </citation>
    <scope>NUCLEOTIDE SEQUENCE [LARGE SCALE GENOMIC DNA]</scope>
    <source>
        <strain evidence="2 3">UC8</strain>
    </source>
</reference>
<dbReference type="Pfam" id="PF00359">
    <property type="entry name" value="PTS_EIIA_2"/>
    <property type="match status" value="1"/>
</dbReference>
<dbReference type="InterPro" id="IPR041657">
    <property type="entry name" value="HTH_17"/>
</dbReference>
<dbReference type="AlphaFoldDB" id="A0A5B9QYY9"/>
<evidence type="ECO:0000313" key="2">
    <source>
        <dbReference type="EMBL" id="QEG42625.1"/>
    </source>
</evidence>
<evidence type="ECO:0000259" key="1">
    <source>
        <dbReference type="PROSITE" id="PS51094"/>
    </source>
</evidence>